<protein>
    <submittedName>
        <fullName evidence="2">Uncharacterized protein</fullName>
    </submittedName>
</protein>
<feature type="region of interest" description="Disordered" evidence="1">
    <location>
        <begin position="304"/>
        <end position="348"/>
    </location>
</feature>
<feature type="compositionally biased region" description="Polar residues" evidence="1">
    <location>
        <begin position="304"/>
        <end position="331"/>
    </location>
</feature>
<accession>A0AAE0EPQ3</accession>
<feature type="region of interest" description="Disordered" evidence="1">
    <location>
        <begin position="58"/>
        <end position="136"/>
    </location>
</feature>
<comment type="caution">
    <text evidence="2">The sequence shown here is derived from an EMBL/GenBank/DDBJ whole genome shotgun (WGS) entry which is preliminary data.</text>
</comment>
<name>A0AAE0EPQ3_9CHLO</name>
<evidence type="ECO:0000256" key="1">
    <source>
        <dbReference type="SAM" id="MobiDB-lite"/>
    </source>
</evidence>
<organism evidence="2 3">
    <name type="scientific">Cymbomonas tetramitiformis</name>
    <dbReference type="NCBI Taxonomy" id="36881"/>
    <lineage>
        <taxon>Eukaryota</taxon>
        <taxon>Viridiplantae</taxon>
        <taxon>Chlorophyta</taxon>
        <taxon>Pyramimonadophyceae</taxon>
        <taxon>Pyramimonadales</taxon>
        <taxon>Pyramimonadaceae</taxon>
        <taxon>Cymbomonas</taxon>
    </lineage>
</organism>
<keyword evidence="3" id="KW-1185">Reference proteome</keyword>
<feature type="compositionally biased region" description="Polar residues" evidence="1">
    <location>
        <begin position="63"/>
        <end position="74"/>
    </location>
</feature>
<gene>
    <name evidence="2" type="ORF">CYMTET_54308</name>
</gene>
<dbReference type="AlphaFoldDB" id="A0AAE0EPQ3"/>
<feature type="compositionally biased region" description="Basic and acidic residues" evidence="1">
    <location>
        <begin position="75"/>
        <end position="91"/>
    </location>
</feature>
<dbReference type="EMBL" id="LGRX02035281">
    <property type="protein sequence ID" value="KAK3235492.1"/>
    <property type="molecule type" value="Genomic_DNA"/>
</dbReference>
<evidence type="ECO:0000313" key="2">
    <source>
        <dbReference type="EMBL" id="KAK3235492.1"/>
    </source>
</evidence>
<proteinExistence type="predicted"/>
<sequence>MSSLERMPNLTGFGDERILEEESTLSVLPKPAQYVSSNATHFRFLKDCSSVERRQFVMPSPDYRSSTECGTAQTLEEKRGVSTELKPEPPRTKRGVLRPRGSLCPEKRRGTPDSEDSDSSDTAADTALERETAASVRTTAEFKKPVLGSVGLGQKDWRVAFPPSEVELSGNPGTSVPNSPRVPKHAHPELAMNISHIDIAGRAGAGPAGSVKLQEESELTVRESAHFKEKLWPQAGCAPGASRQTLLDTTLRNPPKTLATQGAAWGQASGLTLRLIPSAMSSSAPVDEDSVTPPLCGMSLQQIRTAQSHGSVSSQGSITARSLSQESQSAAPSRGCITDRGGRSRAPYTFRSNVDAERERRGWYMNEGKARGYTRKRNVTDSGSQAAPRALEFAQRAVPYEHTLARCPEPSAPQWPDNHQEVGESWMMRVNNGGDLPQMRAARWRKPDAYLSCNRELPRRAKAAHACSSRVSINKLERTEQLNQLLNASMLSSHPRPATPNWLKGAHFPDFTGSVPRGGSTRRGQEMVYATMHSVGSDGYN</sequence>
<dbReference type="Proteomes" id="UP001190700">
    <property type="component" value="Unassembled WGS sequence"/>
</dbReference>
<evidence type="ECO:0000313" key="3">
    <source>
        <dbReference type="Proteomes" id="UP001190700"/>
    </source>
</evidence>
<reference evidence="2 3" key="1">
    <citation type="journal article" date="2015" name="Genome Biol. Evol.">
        <title>Comparative Genomics of a Bacterivorous Green Alga Reveals Evolutionary Causalities and Consequences of Phago-Mixotrophic Mode of Nutrition.</title>
        <authorList>
            <person name="Burns J.A."/>
            <person name="Paasch A."/>
            <person name="Narechania A."/>
            <person name="Kim E."/>
        </authorList>
    </citation>
    <scope>NUCLEOTIDE SEQUENCE [LARGE SCALE GENOMIC DNA]</scope>
    <source>
        <strain evidence="2 3">PLY_AMNH</strain>
    </source>
</reference>